<protein>
    <recommendedName>
        <fullName evidence="4">SCP domain-containing protein</fullName>
    </recommendedName>
</protein>
<accession>A0A0L0FGN9</accession>
<dbReference type="AlphaFoldDB" id="A0A0L0FGN9"/>
<keyword evidence="3" id="KW-1185">Reference proteome</keyword>
<reference evidence="2 3" key="1">
    <citation type="submission" date="2011-02" db="EMBL/GenBank/DDBJ databases">
        <title>The Genome Sequence of Sphaeroforma arctica JP610.</title>
        <authorList>
            <consortium name="The Broad Institute Genome Sequencing Platform"/>
            <person name="Russ C."/>
            <person name="Cuomo C."/>
            <person name="Young S.K."/>
            <person name="Zeng Q."/>
            <person name="Gargeya S."/>
            <person name="Alvarado L."/>
            <person name="Berlin A."/>
            <person name="Chapman S.B."/>
            <person name="Chen Z."/>
            <person name="Freedman E."/>
            <person name="Gellesch M."/>
            <person name="Goldberg J."/>
            <person name="Griggs A."/>
            <person name="Gujja S."/>
            <person name="Heilman E."/>
            <person name="Heiman D."/>
            <person name="Howarth C."/>
            <person name="Mehta T."/>
            <person name="Neiman D."/>
            <person name="Pearson M."/>
            <person name="Roberts A."/>
            <person name="Saif S."/>
            <person name="Shea T."/>
            <person name="Shenoy N."/>
            <person name="Sisk P."/>
            <person name="Stolte C."/>
            <person name="Sykes S."/>
            <person name="White J."/>
            <person name="Yandava C."/>
            <person name="Burger G."/>
            <person name="Gray M.W."/>
            <person name="Holland P.W.H."/>
            <person name="King N."/>
            <person name="Lang F.B.F."/>
            <person name="Roger A.J."/>
            <person name="Ruiz-Trillo I."/>
            <person name="Haas B."/>
            <person name="Nusbaum C."/>
            <person name="Birren B."/>
        </authorList>
    </citation>
    <scope>NUCLEOTIDE SEQUENCE [LARGE SCALE GENOMIC DNA]</scope>
    <source>
        <strain evidence="2 3">JP610</strain>
    </source>
</reference>
<evidence type="ECO:0000313" key="2">
    <source>
        <dbReference type="EMBL" id="KNC75935.1"/>
    </source>
</evidence>
<evidence type="ECO:0008006" key="4">
    <source>
        <dbReference type="Google" id="ProtNLM"/>
    </source>
</evidence>
<keyword evidence="1" id="KW-0732">Signal</keyword>
<name>A0A0L0FGN9_9EUKA</name>
<dbReference type="EMBL" id="KQ243342">
    <property type="protein sequence ID" value="KNC75935.1"/>
    <property type="molecule type" value="Genomic_DNA"/>
</dbReference>
<evidence type="ECO:0000313" key="3">
    <source>
        <dbReference type="Proteomes" id="UP000054560"/>
    </source>
</evidence>
<dbReference type="Proteomes" id="UP000054560">
    <property type="component" value="Unassembled WGS sequence"/>
</dbReference>
<dbReference type="RefSeq" id="XP_014149837.1">
    <property type="nucleotide sequence ID" value="XM_014294362.1"/>
</dbReference>
<sequence length="164" mass="18051">MLPVCTMARTLTKVFSLAVCANLVVASSVRLGTSETKLNLDLKDLLTNDNQSKDVSAAATEVISGALCVDPKDSTRVHFEKKVLNITASYNNISENASHPSQRVDAMNKAQTLYERELEKTTWSCPEGFELAATGLFADRVEEIGWGLLKISDEHREDKGVSRY</sequence>
<organism evidence="2 3">
    <name type="scientific">Sphaeroforma arctica JP610</name>
    <dbReference type="NCBI Taxonomy" id="667725"/>
    <lineage>
        <taxon>Eukaryota</taxon>
        <taxon>Ichthyosporea</taxon>
        <taxon>Ichthyophonida</taxon>
        <taxon>Sphaeroforma</taxon>
    </lineage>
</organism>
<dbReference type="GeneID" id="25912051"/>
<gene>
    <name evidence="2" type="ORF">SARC_11547</name>
</gene>
<feature type="signal peptide" evidence="1">
    <location>
        <begin position="1"/>
        <end position="26"/>
    </location>
</feature>
<feature type="chain" id="PRO_5005538022" description="SCP domain-containing protein" evidence="1">
    <location>
        <begin position="27"/>
        <end position="164"/>
    </location>
</feature>
<evidence type="ECO:0000256" key="1">
    <source>
        <dbReference type="SAM" id="SignalP"/>
    </source>
</evidence>
<proteinExistence type="predicted"/>